<gene>
    <name evidence="2" type="ORF">SAMN05444164_0687</name>
</gene>
<dbReference type="EMBL" id="FNTH01000001">
    <property type="protein sequence ID" value="SEB96975.1"/>
    <property type="molecule type" value="Genomic_DNA"/>
</dbReference>
<evidence type="ECO:0000313" key="3">
    <source>
        <dbReference type="Proteomes" id="UP000198992"/>
    </source>
</evidence>
<evidence type="ECO:0000313" key="2">
    <source>
        <dbReference type="EMBL" id="SEB96975.1"/>
    </source>
</evidence>
<organism evidence="2 3">
    <name type="scientific">Bradyrhizobium erythrophlei</name>
    <dbReference type="NCBI Taxonomy" id="1437360"/>
    <lineage>
        <taxon>Bacteria</taxon>
        <taxon>Pseudomonadati</taxon>
        <taxon>Pseudomonadota</taxon>
        <taxon>Alphaproteobacteria</taxon>
        <taxon>Hyphomicrobiales</taxon>
        <taxon>Nitrobacteraceae</taxon>
        <taxon>Bradyrhizobium</taxon>
    </lineage>
</organism>
<proteinExistence type="predicted"/>
<dbReference type="Pfam" id="PF17338">
    <property type="entry name" value="GP88"/>
    <property type="match status" value="1"/>
</dbReference>
<dbReference type="Proteomes" id="UP000198992">
    <property type="component" value="Unassembled WGS sequence"/>
</dbReference>
<name>A0A1H4NPU7_9BRAD</name>
<dbReference type="OrthoDB" id="7594382at2"/>
<feature type="domain" description="Gene product 88" evidence="1">
    <location>
        <begin position="115"/>
        <end position="207"/>
    </location>
</feature>
<accession>A0A1H4NPU7</accession>
<protein>
    <recommendedName>
        <fullName evidence="1">Gene product 88 domain-containing protein</fullName>
    </recommendedName>
</protein>
<sequence length="293" mass="32497">MRARTIDHDQVRALHAENLTVPQIKARVGGSPAYLRLIIKGKVGIKPTNISRQSALSLAGRPAKIPAFDTSAIVEGRTVYRSTVVDPGSYGFDVLKSGFNSSKIGKAVTKGRWKGFPIYTLTLEERATCPLSCRHWRSCYGNSMQHAHRLARGAALEARLEQEVRALGRRHRRGFVVRLHVLGDFYSVAYVALWQRLLAEVPQLHVFGFSARWDAERDPIAAALVRLVLAKWNRFAIRFSDAPIDECSTVSVETPLQAPAEAIVCPQQLGRTVACATCGLCWQSKRPVAFITH</sequence>
<reference evidence="2 3" key="1">
    <citation type="submission" date="2016-10" db="EMBL/GenBank/DDBJ databases">
        <authorList>
            <person name="de Groot N.N."/>
        </authorList>
    </citation>
    <scope>NUCLEOTIDE SEQUENCE [LARGE SCALE GENOMIC DNA]</scope>
    <source>
        <strain evidence="2 3">MT12</strain>
    </source>
</reference>
<evidence type="ECO:0000259" key="1">
    <source>
        <dbReference type="Pfam" id="PF17338"/>
    </source>
</evidence>
<dbReference type="AlphaFoldDB" id="A0A1H4NPU7"/>
<dbReference type="RefSeq" id="WP_092114241.1">
    <property type="nucleotide sequence ID" value="NZ_FNTH01000001.1"/>
</dbReference>
<dbReference type="InterPro" id="IPR020290">
    <property type="entry name" value="Gp88"/>
</dbReference>